<evidence type="ECO:0000256" key="4">
    <source>
        <dbReference type="ARBA" id="ARBA00022630"/>
    </source>
</evidence>
<organism evidence="13 14">
    <name type="scientific">Aeribacillus alveayuensis</name>
    <dbReference type="NCBI Taxonomy" id="279215"/>
    <lineage>
        <taxon>Bacteria</taxon>
        <taxon>Bacillati</taxon>
        <taxon>Bacillota</taxon>
        <taxon>Bacilli</taxon>
        <taxon>Bacillales</taxon>
        <taxon>Bacillaceae</taxon>
        <taxon>Aeribacillus</taxon>
    </lineage>
</organism>
<evidence type="ECO:0000256" key="11">
    <source>
        <dbReference type="ARBA" id="ARBA00049494"/>
    </source>
</evidence>
<comment type="catalytic activity">
    <reaction evidence="11">
        <text>FMN + ATP + H(+) = FAD + diphosphate</text>
        <dbReference type="Rhea" id="RHEA:17237"/>
        <dbReference type="ChEBI" id="CHEBI:15378"/>
        <dbReference type="ChEBI" id="CHEBI:30616"/>
        <dbReference type="ChEBI" id="CHEBI:33019"/>
        <dbReference type="ChEBI" id="CHEBI:57692"/>
        <dbReference type="ChEBI" id="CHEBI:58210"/>
        <dbReference type="EC" id="2.7.7.2"/>
    </reaction>
</comment>
<comment type="pathway">
    <text evidence="1">Cofactor biosynthesis; FAD biosynthesis; FAD from FMN: step 1/1.</text>
</comment>
<dbReference type="InterPro" id="IPR015864">
    <property type="entry name" value="FAD_synthase"/>
</dbReference>
<feature type="domain" description="FAD synthetase" evidence="12">
    <location>
        <begin position="17"/>
        <end position="168"/>
    </location>
</feature>
<dbReference type="Pfam" id="PF06574">
    <property type="entry name" value="FAD_syn"/>
    <property type="match status" value="1"/>
</dbReference>
<dbReference type="EC" id="2.7.7.2" evidence="3"/>
<keyword evidence="10" id="KW-0067">ATP-binding</keyword>
<protein>
    <recommendedName>
        <fullName evidence="3">FAD synthase</fullName>
        <ecNumber evidence="3">2.7.7.2</ecNumber>
    </recommendedName>
</protein>
<dbReference type="CDD" id="cd02064">
    <property type="entry name" value="FAD_synthetase_N"/>
    <property type="match status" value="1"/>
</dbReference>
<dbReference type="Gene3D" id="3.40.50.620">
    <property type="entry name" value="HUPs"/>
    <property type="match status" value="1"/>
</dbReference>
<comment type="similarity">
    <text evidence="2">Belongs to the RibF family.</text>
</comment>
<keyword evidence="14" id="KW-1185">Reference proteome</keyword>
<evidence type="ECO:0000256" key="9">
    <source>
        <dbReference type="ARBA" id="ARBA00022827"/>
    </source>
</evidence>
<sequence>MKTVTITHDEGLRSFQNKPLVAALGFFDGVHLGHQKVIQTAKQIAKEKGMNLAVLTFFPHPQEVLSRGKQKVHYLEPLSSKKEKFAKIGVDILYVIRFDLNFASLSPQQFIKEYIVGLNIQHVVAGFDFTYGYRGKGNMQRMKEDGKGHFDVTIVSKFSKVDQKVSSTLIREKLSSGEVSEIQDYLGEPYETVGQIYSITSKLTKSYINAAINMKPFYMLPKPGFYSIKAIMDHDPYNGVCYVPVEENKKAIISIEKECAMKIAPNKEIRLKWLRRINGLYMSSNVKHLNVM</sequence>
<evidence type="ECO:0000256" key="7">
    <source>
        <dbReference type="ARBA" id="ARBA00022695"/>
    </source>
</evidence>
<evidence type="ECO:0000256" key="2">
    <source>
        <dbReference type="ARBA" id="ARBA00010214"/>
    </source>
</evidence>
<evidence type="ECO:0000313" key="13">
    <source>
        <dbReference type="EMBL" id="MDQ0163064.1"/>
    </source>
</evidence>
<dbReference type="InterPro" id="IPR014729">
    <property type="entry name" value="Rossmann-like_a/b/a_fold"/>
</dbReference>
<evidence type="ECO:0000256" key="8">
    <source>
        <dbReference type="ARBA" id="ARBA00022741"/>
    </source>
</evidence>
<dbReference type="InterPro" id="IPR023468">
    <property type="entry name" value="Riboflavin_kinase"/>
</dbReference>
<keyword evidence="13" id="KW-0418">Kinase</keyword>
<keyword evidence="9" id="KW-0274">FAD</keyword>
<gene>
    <name evidence="13" type="ORF">J2S06_002141</name>
</gene>
<dbReference type="GO" id="GO:0003919">
    <property type="term" value="F:FMN adenylyltransferase activity"/>
    <property type="evidence" value="ECO:0007669"/>
    <property type="project" value="UniProtKB-EC"/>
</dbReference>
<keyword evidence="5" id="KW-0288">FMN</keyword>
<reference evidence="13 14" key="1">
    <citation type="submission" date="2023-07" db="EMBL/GenBank/DDBJ databases">
        <title>Genomic Encyclopedia of Type Strains, Phase IV (KMG-IV): sequencing the most valuable type-strain genomes for metagenomic binning, comparative biology and taxonomic classification.</title>
        <authorList>
            <person name="Goeker M."/>
        </authorList>
    </citation>
    <scope>NUCLEOTIDE SEQUENCE [LARGE SCALE GENOMIC DNA]</scope>
    <source>
        <strain evidence="13 14">DSM 19092</strain>
    </source>
</reference>
<keyword evidence="7 13" id="KW-0548">Nucleotidyltransferase</keyword>
<dbReference type="EMBL" id="JAUSTR010000009">
    <property type="protein sequence ID" value="MDQ0163064.1"/>
    <property type="molecule type" value="Genomic_DNA"/>
</dbReference>
<dbReference type="SUPFAM" id="SSF52374">
    <property type="entry name" value="Nucleotidylyl transferase"/>
    <property type="match status" value="1"/>
</dbReference>
<keyword evidence="4" id="KW-0285">Flavoprotein</keyword>
<evidence type="ECO:0000256" key="3">
    <source>
        <dbReference type="ARBA" id="ARBA00012393"/>
    </source>
</evidence>
<evidence type="ECO:0000313" key="14">
    <source>
        <dbReference type="Proteomes" id="UP001225646"/>
    </source>
</evidence>
<evidence type="ECO:0000256" key="1">
    <source>
        <dbReference type="ARBA" id="ARBA00004726"/>
    </source>
</evidence>
<dbReference type="Proteomes" id="UP001225646">
    <property type="component" value="Unassembled WGS sequence"/>
</dbReference>
<keyword evidence="8" id="KW-0547">Nucleotide-binding</keyword>
<accession>A0ABT9VQ07</accession>
<proteinExistence type="inferred from homology"/>
<dbReference type="PANTHER" id="PTHR22749">
    <property type="entry name" value="RIBOFLAVIN KINASE/FMN ADENYLYLTRANSFERASE"/>
    <property type="match status" value="1"/>
</dbReference>
<dbReference type="GO" id="GO:0008531">
    <property type="term" value="F:riboflavin kinase activity"/>
    <property type="evidence" value="ECO:0007669"/>
    <property type="project" value="UniProtKB-EC"/>
</dbReference>
<name>A0ABT9VQ07_9BACI</name>
<evidence type="ECO:0000256" key="5">
    <source>
        <dbReference type="ARBA" id="ARBA00022643"/>
    </source>
</evidence>
<dbReference type="PANTHER" id="PTHR22749:SF6">
    <property type="entry name" value="RIBOFLAVIN KINASE"/>
    <property type="match status" value="1"/>
</dbReference>
<evidence type="ECO:0000256" key="10">
    <source>
        <dbReference type="ARBA" id="ARBA00022840"/>
    </source>
</evidence>
<comment type="caution">
    <text evidence="13">The sequence shown here is derived from an EMBL/GenBank/DDBJ whole genome shotgun (WGS) entry which is preliminary data.</text>
</comment>
<keyword evidence="6 13" id="KW-0808">Transferase</keyword>
<evidence type="ECO:0000256" key="6">
    <source>
        <dbReference type="ARBA" id="ARBA00022679"/>
    </source>
</evidence>
<evidence type="ECO:0000259" key="12">
    <source>
        <dbReference type="Pfam" id="PF06574"/>
    </source>
</evidence>